<accession>A0A2M9C9C4</accession>
<dbReference type="InterPro" id="IPR000883">
    <property type="entry name" value="Cyt_C_Oxase_1"/>
</dbReference>
<feature type="transmembrane region" description="Helical" evidence="2">
    <location>
        <begin position="432"/>
        <end position="451"/>
    </location>
</feature>
<sequence length="604" mass="69754">MLYPLKHLRFRNSLYLLYYFVMAETSLFNQPGIQITIVLLLIIIIAGLVIVVLKFLSVYSQILRRKEYSEIQKKIENLSPEELNEYERREKELDFQQPENQLSGHVSATDEKGVIRNINSVEEFRFFPTKRRTSSFLNYVSPELTRLILWFLGTAIFWLLIGTSFGLYAGIKYVAPDVEHTSWLSFGRLRPAHTNAVFWGWASLAMVGLSYYVVTRVSNIENYNIKQGYVSLILMNTAVLAGTISLLSGINNGGGEYREYIWPIMITFGIGVAISTHNLFKPVAKRIVKEIYISNWYIISGFMFIVVVILVGYIPVWQNGVGETITQGYYMHQAIGMWFMMINLGLMYYFLPQQLNKPIYSYSLGALAFWTHILFYTLIGTHHFIFSAIPWRLQTTAIIASMGMLIPVAAGTTNFLLTFNGAWYQLKTSYTLPFYFMAIIFYVTGSFQGTVEAFRYTNLLWHFTDFTVSHSHLTMYGIITFMIWGFSYTLIPRLTGKEPPKLLVGVHFWLALIGLLMYVIALMIGGTQTGLMWIKKKPFIDGVINMFPFWLWRAIGGTFMWISHLIFAYNFYRMVRIKENLRIPRTPAEILATKRQLGNTEFKS</sequence>
<keyword evidence="2" id="KW-1133">Transmembrane helix</keyword>
<dbReference type="GO" id="GO:0015990">
    <property type="term" value="P:electron transport coupled proton transport"/>
    <property type="evidence" value="ECO:0007669"/>
    <property type="project" value="TreeGrafter"/>
</dbReference>
<name>A0A2M9C9C4_9FLAO</name>
<feature type="transmembrane region" description="Helical" evidence="2">
    <location>
        <begin position="502"/>
        <end position="524"/>
    </location>
</feature>
<evidence type="ECO:0000313" key="4">
    <source>
        <dbReference type="EMBL" id="PJJ67427.1"/>
    </source>
</evidence>
<evidence type="ECO:0000313" key="5">
    <source>
        <dbReference type="Proteomes" id="UP000228740"/>
    </source>
</evidence>
<dbReference type="GO" id="GO:0004129">
    <property type="term" value="F:cytochrome-c oxidase activity"/>
    <property type="evidence" value="ECO:0007669"/>
    <property type="project" value="InterPro"/>
</dbReference>
<feature type="transmembrane region" description="Helical" evidence="2">
    <location>
        <begin position="397"/>
        <end position="420"/>
    </location>
</feature>
<dbReference type="AlphaFoldDB" id="A0A2M9C9C4"/>
<dbReference type="GO" id="GO:0016020">
    <property type="term" value="C:membrane"/>
    <property type="evidence" value="ECO:0007669"/>
    <property type="project" value="InterPro"/>
</dbReference>
<dbReference type="PANTHER" id="PTHR10422">
    <property type="entry name" value="CYTOCHROME C OXIDASE SUBUNIT 1"/>
    <property type="match status" value="1"/>
</dbReference>
<dbReference type="PROSITE" id="PS50855">
    <property type="entry name" value="COX1"/>
    <property type="match status" value="1"/>
</dbReference>
<feature type="transmembrane region" description="Helical" evidence="2">
    <location>
        <begin position="196"/>
        <end position="217"/>
    </location>
</feature>
<dbReference type="SUPFAM" id="SSF81442">
    <property type="entry name" value="Cytochrome c oxidase subunit I-like"/>
    <property type="match status" value="1"/>
</dbReference>
<keyword evidence="1" id="KW-0679">Respiratory chain</keyword>
<dbReference type="EMBL" id="PGFD01000001">
    <property type="protein sequence ID" value="PJJ67427.1"/>
    <property type="molecule type" value="Genomic_DNA"/>
</dbReference>
<keyword evidence="1" id="KW-0249">Electron transport</keyword>
<keyword evidence="1" id="KW-0813">Transport</keyword>
<dbReference type="InterPro" id="IPR036927">
    <property type="entry name" value="Cyt_c_oxase-like_su1_sf"/>
</dbReference>
<organism evidence="4 5">
    <name type="scientific">Chryseobacterium geocarposphaerae</name>
    <dbReference type="NCBI Taxonomy" id="1416776"/>
    <lineage>
        <taxon>Bacteria</taxon>
        <taxon>Pseudomonadati</taxon>
        <taxon>Bacteroidota</taxon>
        <taxon>Flavobacteriia</taxon>
        <taxon>Flavobacteriales</taxon>
        <taxon>Weeksellaceae</taxon>
        <taxon>Chryseobacterium group</taxon>
        <taxon>Chryseobacterium</taxon>
    </lineage>
</organism>
<feature type="transmembrane region" description="Helical" evidence="2">
    <location>
        <begin position="260"/>
        <end position="280"/>
    </location>
</feature>
<keyword evidence="2" id="KW-0472">Membrane</keyword>
<protein>
    <submittedName>
        <fullName evidence="4">Cytochrome c oxidase cbb3-type subunit 1</fullName>
    </submittedName>
</protein>
<feature type="transmembrane region" description="Helical" evidence="2">
    <location>
        <begin position="471"/>
        <end position="490"/>
    </location>
</feature>
<feature type="transmembrane region" description="Helical" evidence="2">
    <location>
        <begin position="292"/>
        <end position="317"/>
    </location>
</feature>
<feature type="transmembrane region" description="Helical" evidence="2">
    <location>
        <begin position="329"/>
        <end position="351"/>
    </location>
</feature>
<evidence type="ECO:0000256" key="2">
    <source>
        <dbReference type="SAM" id="Phobius"/>
    </source>
</evidence>
<gene>
    <name evidence="4" type="ORF">CLV73_1439</name>
</gene>
<reference evidence="4 5" key="1">
    <citation type="submission" date="2017-11" db="EMBL/GenBank/DDBJ databases">
        <title>Genomic Encyclopedia of Archaeal and Bacterial Type Strains, Phase II (KMG-II): From Individual Species to Whole Genera.</title>
        <authorList>
            <person name="Goeker M."/>
        </authorList>
    </citation>
    <scope>NUCLEOTIDE SEQUENCE [LARGE SCALE GENOMIC DNA]</scope>
    <source>
        <strain evidence="4 5">DSM 27617</strain>
    </source>
</reference>
<dbReference type="GO" id="GO:0020037">
    <property type="term" value="F:heme binding"/>
    <property type="evidence" value="ECO:0007669"/>
    <property type="project" value="InterPro"/>
</dbReference>
<keyword evidence="5" id="KW-1185">Reference proteome</keyword>
<dbReference type="Pfam" id="PF00115">
    <property type="entry name" value="COX1"/>
    <property type="match status" value="1"/>
</dbReference>
<evidence type="ECO:0000259" key="3">
    <source>
        <dbReference type="PROSITE" id="PS50855"/>
    </source>
</evidence>
<feature type="transmembrane region" description="Helical" evidence="2">
    <location>
        <begin position="550"/>
        <end position="572"/>
    </location>
</feature>
<dbReference type="GO" id="GO:0009060">
    <property type="term" value="P:aerobic respiration"/>
    <property type="evidence" value="ECO:0007669"/>
    <property type="project" value="InterPro"/>
</dbReference>
<dbReference type="Gene3D" id="1.20.210.10">
    <property type="entry name" value="Cytochrome c oxidase-like, subunit I domain"/>
    <property type="match status" value="1"/>
</dbReference>
<dbReference type="InterPro" id="IPR023616">
    <property type="entry name" value="Cyt_c_oxase-like_su1_dom"/>
</dbReference>
<comment type="caution">
    <text evidence="4">The sequence shown here is derived from an EMBL/GenBank/DDBJ whole genome shotgun (WGS) entry which is preliminary data.</text>
</comment>
<feature type="domain" description="Cytochrome oxidase subunit I profile" evidence="3">
    <location>
        <begin position="126"/>
        <end position="604"/>
    </location>
</feature>
<dbReference type="PANTHER" id="PTHR10422:SF29">
    <property type="entry name" value="CYTOCHROME C OXIDASE SUBUNIT 1 HOMOLOG, BACTEROID"/>
    <property type="match status" value="1"/>
</dbReference>
<feature type="transmembrane region" description="Helical" evidence="2">
    <location>
        <begin position="147"/>
        <end position="171"/>
    </location>
</feature>
<feature type="transmembrane region" description="Helical" evidence="2">
    <location>
        <begin position="363"/>
        <end position="385"/>
    </location>
</feature>
<feature type="transmembrane region" description="Helical" evidence="2">
    <location>
        <begin position="229"/>
        <end position="248"/>
    </location>
</feature>
<feature type="transmembrane region" description="Helical" evidence="2">
    <location>
        <begin position="35"/>
        <end position="56"/>
    </location>
</feature>
<keyword evidence="2" id="KW-0812">Transmembrane</keyword>
<dbReference type="GO" id="GO:0022904">
    <property type="term" value="P:respiratory electron transport chain"/>
    <property type="evidence" value="ECO:0007669"/>
    <property type="project" value="TreeGrafter"/>
</dbReference>
<dbReference type="Proteomes" id="UP000228740">
    <property type="component" value="Unassembled WGS sequence"/>
</dbReference>
<evidence type="ECO:0000256" key="1">
    <source>
        <dbReference type="ARBA" id="ARBA00022660"/>
    </source>
</evidence>
<proteinExistence type="predicted"/>